<dbReference type="AlphaFoldDB" id="A0A3N2QA78"/>
<gene>
    <name evidence="2" type="ORF">SODALDRAFT_41807</name>
</gene>
<feature type="compositionally biased region" description="Basic and acidic residues" evidence="1">
    <location>
        <begin position="157"/>
        <end position="198"/>
    </location>
</feature>
<dbReference type="EMBL" id="ML119051">
    <property type="protein sequence ID" value="ROT43555.1"/>
    <property type="molecule type" value="Genomic_DNA"/>
</dbReference>
<organism evidence="2 3">
    <name type="scientific">Sodiomyces alkalinus (strain CBS 110278 / VKM F-3762 / F11)</name>
    <name type="common">Alkaliphilic filamentous fungus</name>
    <dbReference type="NCBI Taxonomy" id="1314773"/>
    <lineage>
        <taxon>Eukaryota</taxon>
        <taxon>Fungi</taxon>
        <taxon>Dikarya</taxon>
        <taxon>Ascomycota</taxon>
        <taxon>Pezizomycotina</taxon>
        <taxon>Sordariomycetes</taxon>
        <taxon>Hypocreomycetidae</taxon>
        <taxon>Glomerellales</taxon>
        <taxon>Plectosphaerellaceae</taxon>
        <taxon>Sodiomyces</taxon>
    </lineage>
</organism>
<keyword evidence="3" id="KW-1185">Reference proteome</keyword>
<feature type="compositionally biased region" description="Polar residues" evidence="1">
    <location>
        <begin position="512"/>
        <end position="525"/>
    </location>
</feature>
<reference evidence="2 3" key="1">
    <citation type="journal article" date="2018" name="Mol. Ecol.">
        <title>The obligate alkalophilic soda-lake fungus Sodiomyces alkalinus has shifted to a protein diet.</title>
        <authorList>
            <person name="Grum-Grzhimaylo A.A."/>
            <person name="Falkoski D.L."/>
            <person name="van den Heuvel J."/>
            <person name="Valero-Jimenez C.A."/>
            <person name="Min B."/>
            <person name="Choi I.G."/>
            <person name="Lipzen A."/>
            <person name="Daum C.G."/>
            <person name="Aanen D.K."/>
            <person name="Tsang A."/>
            <person name="Henrissat B."/>
            <person name="Bilanenko E.N."/>
            <person name="de Vries R.P."/>
            <person name="van Kan J.A.L."/>
            <person name="Grigoriev I.V."/>
            <person name="Debets A.J.M."/>
        </authorList>
    </citation>
    <scope>NUCLEOTIDE SEQUENCE [LARGE SCALE GENOMIC DNA]</scope>
    <source>
        <strain evidence="2 3">F11</strain>
    </source>
</reference>
<feature type="region of interest" description="Disordered" evidence="1">
    <location>
        <begin position="381"/>
        <end position="420"/>
    </location>
</feature>
<sequence length="758" mass="84581">MDAAVKSIQYLTQNLLPDRPYHLSKRPDKRYRVPPDNTKFIEERECQPLQYMTLLNADRGLLFTRPYYDMREEPPTPNPAKEAGVRMEKKAVTKLSLSDYKNKQRKAAESPLDSGFPVKPVVVRKDGPGGKTGKDVSKVDGDKIDHRDTSRDANAMRPRDGPNDEIHNSADARPKANIEARDTPEKRNRADDSDEIQRAQKRLRPEANIGPSEDRSRTSRNDPLKKKEPQPQKDRAAYKDPKPPTSSLPNGRAISKDSVRSRAETPPTRARGESINGARPSPSAPPKGTPLKNDQQSSRTTVPPLLSPLHFPMGSSQERPKEKRGKEEEGDLSKSVKTAKTSLAKPARREKSPVKIPPLLSPTLPPALEEELARIIKTGPAKTVASAQPLDSAGNIRKLKPLKQEDDNEKVEKPKIVNRDREKDGTRRFIVTLKCGRKHSKTLKRLLALPPPKKERSASLGAAPPQAVAKKRPVSGTELVGDSIAVKRPRTSDMASSWKLAAPSTPPKAAGTSMSRVASTSSQVPTPGDMHHSATPGGDRLPSRHESREPVDPSRIRQLRDRHERYKELGGKLKHKRDALFPAKTNNRGRPPPLSDHDHKLSIALCLESAMAYMVSFRAVFDSRRHENKAQNPNQWETILPLLDMIRHDVSEGRHRALDALQLQLRGVILEELIKCYWSLDPASHAIRIIYFERLRSSVWKAAAEASGLVDEQRMRANFGPWTGAEEAVGLGLRIVRRWANEQNLDWSPELSLQANGT</sequence>
<dbReference type="OrthoDB" id="284473at2759"/>
<evidence type="ECO:0000313" key="2">
    <source>
        <dbReference type="EMBL" id="ROT43555.1"/>
    </source>
</evidence>
<feature type="compositionally biased region" description="Pro residues" evidence="1">
    <location>
        <begin position="355"/>
        <end position="364"/>
    </location>
</feature>
<evidence type="ECO:0000256" key="1">
    <source>
        <dbReference type="SAM" id="MobiDB-lite"/>
    </source>
</evidence>
<dbReference type="Proteomes" id="UP000272025">
    <property type="component" value="Unassembled WGS sequence"/>
</dbReference>
<feature type="compositionally biased region" description="Basic and acidic residues" evidence="1">
    <location>
        <begin position="123"/>
        <end position="151"/>
    </location>
</feature>
<accession>A0A3N2QA78</accession>
<feature type="compositionally biased region" description="Basic and acidic residues" evidence="1">
    <location>
        <begin position="212"/>
        <end position="242"/>
    </location>
</feature>
<feature type="region of interest" description="Disordered" evidence="1">
    <location>
        <begin position="445"/>
        <end position="554"/>
    </location>
</feature>
<dbReference type="STRING" id="1314773.A0A3N2QA78"/>
<feature type="compositionally biased region" description="Basic and acidic residues" evidence="1">
    <location>
        <begin position="254"/>
        <end position="263"/>
    </location>
</feature>
<name>A0A3N2QA78_SODAK</name>
<dbReference type="GeneID" id="39583831"/>
<feature type="compositionally biased region" description="Polar residues" evidence="1">
    <location>
        <begin position="292"/>
        <end position="301"/>
    </location>
</feature>
<protein>
    <submittedName>
        <fullName evidence="2">Uncharacterized protein</fullName>
    </submittedName>
</protein>
<feature type="compositionally biased region" description="Basic and acidic residues" evidence="1">
    <location>
        <begin position="402"/>
        <end position="420"/>
    </location>
</feature>
<feature type="compositionally biased region" description="Basic and acidic residues" evidence="1">
    <location>
        <begin position="541"/>
        <end position="554"/>
    </location>
</feature>
<feature type="compositionally biased region" description="Basic and acidic residues" evidence="1">
    <location>
        <begin position="318"/>
        <end position="334"/>
    </location>
</feature>
<proteinExistence type="predicted"/>
<feature type="region of interest" description="Disordered" evidence="1">
    <location>
        <begin position="68"/>
        <end position="87"/>
    </location>
</feature>
<feature type="region of interest" description="Disordered" evidence="1">
    <location>
        <begin position="96"/>
        <end position="364"/>
    </location>
</feature>
<evidence type="ECO:0000313" key="3">
    <source>
        <dbReference type="Proteomes" id="UP000272025"/>
    </source>
</evidence>
<dbReference type="RefSeq" id="XP_028471361.1">
    <property type="nucleotide sequence ID" value="XM_028615354.1"/>
</dbReference>